<dbReference type="PANTHER" id="PTHR30055:SF151">
    <property type="entry name" value="TRANSCRIPTIONAL REGULATORY PROTEIN"/>
    <property type="match status" value="1"/>
</dbReference>
<feature type="domain" description="HTH tetR-type" evidence="6">
    <location>
        <begin position="13"/>
        <end position="73"/>
    </location>
</feature>
<feature type="DNA-binding region" description="H-T-H motif" evidence="5">
    <location>
        <begin position="36"/>
        <end position="55"/>
    </location>
</feature>
<evidence type="ECO:0000256" key="5">
    <source>
        <dbReference type="PROSITE-ProRule" id="PRU00335"/>
    </source>
</evidence>
<dbReference type="InterPro" id="IPR003012">
    <property type="entry name" value="Tet_transcr_reg_TetR"/>
</dbReference>
<evidence type="ECO:0000313" key="7">
    <source>
        <dbReference type="EMBL" id="GAA0959722.1"/>
    </source>
</evidence>
<keyword evidence="3 5" id="KW-0238">DNA-binding</keyword>
<evidence type="ECO:0000313" key="8">
    <source>
        <dbReference type="Proteomes" id="UP001500665"/>
    </source>
</evidence>
<dbReference type="Proteomes" id="UP001500665">
    <property type="component" value="Unassembled WGS sequence"/>
</dbReference>
<keyword evidence="8" id="KW-1185">Reference proteome</keyword>
<dbReference type="PANTHER" id="PTHR30055">
    <property type="entry name" value="HTH-TYPE TRANSCRIPTIONAL REGULATOR RUTR"/>
    <property type="match status" value="1"/>
</dbReference>
<dbReference type="Gene3D" id="1.10.357.10">
    <property type="entry name" value="Tetracycline Repressor, domain 2"/>
    <property type="match status" value="1"/>
</dbReference>
<sequence>MARNAAARTGRPPLTRESIVRAAVTLIERDGAEALTMRRVAAELGVGTMSLYNHVPDRDALLADMARTVLSGLDLPEGETGEDWKASARAMIGAFRGAARAYPRSMYLVLTSRLDLEFSWRAAERALELLAAAGFDGETSVRVLRALMSYAIGSQMMENGALRTPDQTPESAFQTVQDDPGSFPHVIAMAPHLMRIDPEADFEIGLEMLLSALDRLPRSRA</sequence>
<name>A0ABP4C467_9ACTN</name>
<evidence type="ECO:0000259" key="6">
    <source>
        <dbReference type="PROSITE" id="PS50977"/>
    </source>
</evidence>
<dbReference type="InterPro" id="IPR001647">
    <property type="entry name" value="HTH_TetR"/>
</dbReference>
<dbReference type="InterPro" id="IPR036271">
    <property type="entry name" value="Tet_transcr_reg_TetR-rel_C_sf"/>
</dbReference>
<comment type="caution">
    <text evidence="7">The sequence shown here is derived from an EMBL/GenBank/DDBJ whole genome shotgun (WGS) entry which is preliminary data.</text>
</comment>
<dbReference type="InterPro" id="IPR050109">
    <property type="entry name" value="HTH-type_TetR-like_transc_reg"/>
</dbReference>
<gene>
    <name evidence="7" type="ORF">GCM10009550_49880</name>
</gene>
<protein>
    <submittedName>
        <fullName evidence="7">TetR/AcrR family transcriptional regulator C-terminal domain-containing protein</fullName>
    </submittedName>
</protein>
<dbReference type="PRINTS" id="PR00400">
    <property type="entry name" value="TETREPRESSOR"/>
</dbReference>
<accession>A0ABP4C467</accession>
<dbReference type="RefSeq" id="WP_344243369.1">
    <property type="nucleotide sequence ID" value="NZ_BAAAHH010000023.1"/>
</dbReference>
<dbReference type="Pfam" id="PF02909">
    <property type="entry name" value="TetR_C_1"/>
    <property type="match status" value="1"/>
</dbReference>
<proteinExistence type="predicted"/>
<dbReference type="EMBL" id="BAAAHH010000023">
    <property type="protein sequence ID" value="GAA0959722.1"/>
    <property type="molecule type" value="Genomic_DNA"/>
</dbReference>
<keyword evidence="4" id="KW-0804">Transcription</keyword>
<dbReference type="SUPFAM" id="SSF48498">
    <property type="entry name" value="Tetracyclin repressor-like, C-terminal domain"/>
    <property type="match status" value="1"/>
</dbReference>
<reference evidence="8" key="1">
    <citation type="journal article" date="2019" name="Int. J. Syst. Evol. Microbiol.">
        <title>The Global Catalogue of Microorganisms (GCM) 10K type strain sequencing project: providing services to taxonomists for standard genome sequencing and annotation.</title>
        <authorList>
            <consortium name="The Broad Institute Genomics Platform"/>
            <consortium name="The Broad Institute Genome Sequencing Center for Infectious Disease"/>
            <person name="Wu L."/>
            <person name="Ma J."/>
        </authorList>
    </citation>
    <scope>NUCLEOTIDE SEQUENCE [LARGE SCALE GENOMIC DNA]</scope>
    <source>
        <strain evidence="8">JCM 10696</strain>
    </source>
</reference>
<evidence type="ECO:0000256" key="4">
    <source>
        <dbReference type="ARBA" id="ARBA00023163"/>
    </source>
</evidence>
<keyword evidence="2" id="KW-0805">Transcription regulation</keyword>
<dbReference type="SUPFAM" id="SSF46689">
    <property type="entry name" value="Homeodomain-like"/>
    <property type="match status" value="1"/>
</dbReference>
<dbReference type="InterPro" id="IPR004111">
    <property type="entry name" value="Repressor_TetR_C"/>
</dbReference>
<dbReference type="Pfam" id="PF00440">
    <property type="entry name" value="TetR_N"/>
    <property type="match status" value="1"/>
</dbReference>
<organism evidence="7 8">
    <name type="scientific">Actinocorallia libanotica</name>
    <dbReference type="NCBI Taxonomy" id="46162"/>
    <lineage>
        <taxon>Bacteria</taxon>
        <taxon>Bacillati</taxon>
        <taxon>Actinomycetota</taxon>
        <taxon>Actinomycetes</taxon>
        <taxon>Streptosporangiales</taxon>
        <taxon>Thermomonosporaceae</taxon>
        <taxon>Actinocorallia</taxon>
    </lineage>
</organism>
<evidence type="ECO:0000256" key="2">
    <source>
        <dbReference type="ARBA" id="ARBA00023015"/>
    </source>
</evidence>
<dbReference type="PROSITE" id="PS50977">
    <property type="entry name" value="HTH_TETR_2"/>
    <property type="match status" value="1"/>
</dbReference>
<dbReference type="InterPro" id="IPR009057">
    <property type="entry name" value="Homeodomain-like_sf"/>
</dbReference>
<keyword evidence="1" id="KW-0678">Repressor</keyword>
<evidence type="ECO:0000256" key="1">
    <source>
        <dbReference type="ARBA" id="ARBA00022491"/>
    </source>
</evidence>
<evidence type="ECO:0000256" key="3">
    <source>
        <dbReference type="ARBA" id="ARBA00023125"/>
    </source>
</evidence>